<protein>
    <recommendedName>
        <fullName evidence="10">Transporter</fullName>
    </recommendedName>
</protein>
<feature type="binding site" evidence="8">
    <location>
        <position position="393"/>
    </location>
    <ligand>
        <name>Na(+)</name>
        <dbReference type="ChEBI" id="CHEBI:29101"/>
        <label>1</label>
    </ligand>
</feature>
<dbReference type="InParanoid" id="A0A2J7RFZ4"/>
<evidence type="ECO:0000256" key="4">
    <source>
        <dbReference type="ARBA" id="ARBA00022692"/>
    </source>
</evidence>
<dbReference type="InterPro" id="IPR000175">
    <property type="entry name" value="Na/ntran_symport"/>
</dbReference>
<evidence type="ECO:0000256" key="7">
    <source>
        <dbReference type="ARBA" id="ARBA00023136"/>
    </source>
</evidence>
<dbReference type="AlphaFoldDB" id="A0A2J7RFZ4"/>
<evidence type="ECO:0000313" key="13">
    <source>
        <dbReference type="EMBL" id="PNF39765.1"/>
    </source>
</evidence>
<feature type="transmembrane region" description="Helical" evidence="12">
    <location>
        <begin position="378"/>
        <end position="399"/>
    </location>
</feature>
<dbReference type="EMBL" id="NEVH01004407">
    <property type="protein sequence ID" value="PNF39765.1"/>
    <property type="molecule type" value="Genomic_DNA"/>
</dbReference>
<dbReference type="PROSITE" id="PS00610">
    <property type="entry name" value="NA_NEUROTRAN_SYMP_1"/>
    <property type="match status" value="1"/>
</dbReference>
<evidence type="ECO:0000256" key="10">
    <source>
        <dbReference type="RuleBase" id="RU003732"/>
    </source>
</evidence>
<keyword evidence="8" id="KW-0915">Sodium</keyword>
<feature type="transmembrane region" description="Helical" evidence="12">
    <location>
        <begin position="208"/>
        <end position="231"/>
    </location>
</feature>
<feature type="transmembrane region" description="Helical" evidence="12">
    <location>
        <begin position="498"/>
        <end position="516"/>
    </location>
</feature>
<dbReference type="PANTHER" id="PTHR11616:SF241">
    <property type="entry name" value="SODIUM- AND CHLORIDE-DEPENDENT GLYCINE TRANSPORTER 2"/>
    <property type="match status" value="1"/>
</dbReference>
<evidence type="ECO:0000256" key="2">
    <source>
        <dbReference type="ARBA" id="ARBA00006459"/>
    </source>
</evidence>
<evidence type="ECO:0000256" key="5">
    <source>
        <dbReference type="ARBA" id="ARBA00022847"/>
    </source>
</evidence>
<evidence type="ECO:0000256" key="9">
    <source>
        <dbReference type="PIRSR" id="PIRSR600175-2"/>
    </source>
</evidence>
<gene>
    <name evidence="13" type="ORF">B7P43_G04710</name>
</gene>
<dbReference type="GO" id="GO:0005886">
    <property type="term" value="C:plasma membrane"/>
    <property type="evidence" value="ECO:0007669"/>
    <property type="project" value="TreeGrafter"/>
</dbReference>
<feature type="transmembrane region" description="Helical" evidence="12">
    <location>
        <begin position="237"/>
        <end position="257"/>
    </location>
</feature>
<dbReference type="Proteomes" id="UP000235965">
    <property type="component" value="Unassembled WGS sequence"/>
</dbReference>
<feature type="binding site" evidence="8">
    <location>
        <position position="390"/>
    </location>
    <ligand>
        <name>Na(+)</name>
        <dbReference type="ChEBI" id="CHEBI:29101"/>
        <label>1</label>
    </ligand>
</feature>
<feature type="transmembrane region" description="Helical" evidence="12">
    <location>
        <begin position="42"/>
        <end position="59"/>
    </location>
</feature>
<feature type="disulfide bond" evidence="9">
    <location>
        <begin position="153"/>
        <end position="162"/>
    </location>
</feature>
<dbReference type="InterPro" id="IPR037272">
    <property type="entry name" value="SNS_sf"/>
</dbReference>
<keyword evidence="4 10" id="KW-0812">Transmembrane</keyword>
<dbReference type="GO" id="GO:0046872">
    <property type="term" value="F:metal ion binding"/>
    <property type="evidence" value="ECO:0007669"/>
    <property type="project" value="UniProtKB-KW"/>
</dbReference>
<dbReference type="Pfam" id="PF00209">
    <property type="entry name" value="SNF"/>
    <property type="match status" value="1"/>
</dbReference>
<reference evidence="13 14" key="1">
    <citation type="submission" date="2017-12" db="EMBL/GenBank/DDBJ databases">
        <title>Hemimetabolous genomes reveal molecular basis of termite eusociality.</title>
        <authorList>
            <person name="Harrison M.C."/>
            <person name="Jongepier E."/>
            <person name="Robertson H.M."/>
            <person name="Arning N."/>
            <person name="Bitard-Feildel T."/>
            <person name="Chao H."/>
            <person name="Childers C.P."/>
            <person name="Dinh H."/>
            <person name="Doddapaneni H."/>
            <person name="Dugan S."/>
            <person name="Gowin J."/>
            <person name="Greiner C."/>
            <person name="Han Y."/>
            <person name="Hu H."/>
            <person name="Hughes D.S.T."/>
            <person name="Huylmans A.-K."/>
            <person name="Kemena C."/>
            <person name="Kremer L.P.M."/>
            <person name="Lee S.L."/>
            <person name="Lopez-Ezquerra A."/>
            <person name="Mallet L."/>
            <person name="Monroy-Kuhn J.M."/>
            <person name="Moser A."/>
            <person name="Murali S.C."/>
            <person name="Muzny D.M."/>
            <person name="Otani S."/>
            <person name="Piulachs M.-D."/>
            <person name="Poelchau M."/>
            <person name="Qu J."/>
            <person name="Schaub F."/>
            <person name="Wada-Katsumata A."/>
            <person name="Worley K.C."/>
            <person name="Xie Q."/>
            <person name="Ylla G."/>
            <person name="Poulsen M."/>
            <person name="Gibbs R.A."/>
            <person name="Schal C."/>
            <person name="Richards S."/>
            <person name="Belles X."/>
            <person name="Korb J."/>
            <person name="Bornberg-Bauer E."/>
        </authorList>
    </citation>
    <scope>NUCLEOTIDE SEQUENCE [LARGE SCALE GENOMIC DNA]</scope>
    <source>
        <tissue evidence="13">Whole body</tissue>
    </source>
</reference>
<keyword evidence="5 10" id="KW-0769">Symport</keyword>
<keyword evidence="6 12" id="KW-1133">Transmembrane helix</keyword>
<feature type="compositionally biased region" description="Basic and acidic residues" evidence="11">
    <location>
        <begin position="23"/>
        <end position="33"/>
    </location>
</feature>
<dbReference type="PANTHER" id="PTHR11616">
    <property type="entry name" value="SODIUM/CHLORIDE DEPENDENT TRANSPORTER"/>
    <property type="match status" value="1"/>
</dbReference>
<comment type="similarity">
    <text evidence="2 10">Belongs to the sodium:neurotransmitter symporter (SNF) (TC 2.A.22) family.</text>
</comment>
<feature type="transmembrane region" description="Helical" evidence="12">
    <location>
        <begin position="420"/>
        <end position="443"/>
    </location>
</feature>
<feature type="transmembrane region" description="Helical" evidence="12">
    <location>
        <begin position="349"/>
        <end position="366"/>
    </location>
</feature>
<evidence type="ECO:0000256" key="11">
    <source>
        <dbReference type="SAM" id="MobiDB-lite"/>
    </source>
</evidence>
<keyword evidence="7 12" id="KW-0472">Membrane</keyword>
<comment type="caution">
    <text evidence="13">The sequence shown here is derived from an EMBL/GenBank/DDBJ whole genome shotgun (WGS) entry which is preliminary data.</text>
</comment>
<feature type="binding site" evidence="8">
    <location>
        <position position="293"/>
    </location>
    <ligand>
        <name>Na(+)</name>
        <dbReference type="ChEBI" id="CHEBI:29101"/>
        <label>1</label>
    </ligand>
</feature>
<dbReference type="NCBIfam" id="NF037979">
    <property type="entry name" value="Na_transp"/>
    <property type="match status" value="1"/>
</dbReference>
<keyword evidence="9" id="KW-1015">Disulfide bond</keyword>
<feature type="compositionally biased region" description="Basic and acidic residues" evidence="11">
    <location>
        <begin position="1"/>
        <end position="11"/>
    </location>
</feature>
<dbReference type="STRING" id="105785.A0A2J7RFZ4"/>
<feature type="transmembrane region" description="Helical" evidence="12">
    <location>
        <begin position="319"/>
        <end position="342"/>
    </location>
</feature>
<feature type="region of interest" description="Disordered" evidence="11">
    <location>
        <begin position="1"/>
        <end position="33"/>
    </location>
</feature>
<feature type="binding site" evidence="8">
    <location>
        <position position="48"/>
    </location>
    <ligand>
        <name>Na(+)</name>
        <dbReference type="ChEBI" id="CHEBI:29101"/>
        <label>1</label>
    </ligand>
</feature>
<feature type="binding site" evidence="8">
    <location>
        <position position="394"/>
    </location>
    <ligand>
        <name>Na(+)</name>
        <dbReference type="ChEBI" id="CHEBI:29101"/>
        <label>1</label>
    </ligand>
</feature>
<dbReference type="FunCoup" id="A0A2J7RFZ4">
    <property type="interactions" value="2"/>
</dbReference>
<evidence type="ECO:0000256" key="12">
    <source>
        <dbReference type="SAM" id="Phobius"/>
    </source>
</evidence>
<evidence type="ECO:0000256" key="3">
    <source>
        <dbReference type="ARBA" id="ARBA00022448"/>
    </source>
</evidence>
<keyword evidence="8" id="KW-0479">Metal-binding</keyword>
<feature type="binding site" evidence="8">
    <location>
        <position position="55"/>
    </location>
    <ligand>
        <name>Na(+)</name>
        <dbReference type="ChEBI" id="CHEBI:29101"/>
        <label>1</label>
    </ligand>
</feature>
<sequence>MKMKEIGRAVEGRVPPGNSQSTLEDKWKDDSERGNWGSKTEFILSCLGYAIGIGNVWRFPYLCYRNGGGAFLVPYLLILALCGIPLFFMETTLGQFASTSCVTLFRICPLFKGTGFAILIVNVICTVYYNVIISYPIYFLVMSLRSRLPWEDCDHEWNTDKCLKIGTKLDEMGNSTQNHSTLWKTPADEFFHHKILQISDGIESPGTIVWELLLCNVASWIIVFLCIMNGVKSVGKVVYFTATFPFVILLVLFVRGITLPGAWEGIRFYISPQWDQLLNIKVWADAAVQIFYSLGPGWGGIVNMASYNRFHNNNKWDSIFVPTVNCGTSIFAGFVVFSVLGFMSHKTGVPVSTVATGGPGLAFVTYPEAITMLPLPQLWAVLFFFMLYLLGMDSLFVQIEALISSVTDAYPKLRKHKQCVTGLSCFIMFLGSLFCVTNGGMYVVQLLDWYAASTSVILICIVEILIVGWIYDCTAFIRDLEFMIEEKLHVWWKVSWKYTTPSILMFIFVTTVAFNSPVTYNGLKYPDWALLVGWFAAVASMICIPIGVVHTLAKSRGTLIQRFRKSLLPSSSWGPALEADHIAWKQYTA</sequence>
<feature type="transmembrane region" description="Helical" evidence="12">
    <location>
        <begin position="116"/>
        <end position="141"/>
    </location>
</feature>
<feature type="transmembrane region" description="Helical" evidence="12">
    <location>
        <begin position="528"/>
        <end position="553"/>
    </location>
</feature>
<dbReference type="PRINTS" id="PR00176">
    <property type="entry name" value="NANEUSMPORT"/>
</dbReference>
<dbReference type="PROSITE" id="PS50267">
    <property type="entry name" value="NA_NEUROTRAN_SYMP_3"/>
    <property type="match status" value="1"/>
</dbReference>
<evidence type="ECO:0000256" key="1">
    <source>
        <dbReference type="ARBA" id="ARBA00004141"/>
    </source>
</evidence>
<keyword evidence="14" id="KW-1185">Reference proteome</keyword>
<dbReference type="OrthoDB" id="6581954at2759"/>
<keyword evidence="3 10" id="KW-0813">Transport</keyword>
<organism evidence="13 14">
    <name type="scientific">Cryptotermes secundus</name>
    <dbReference type="NCBI Taxonomy" id="105785"/>
    <lineage>
        <taxon>Eukaryota</taxon>
        <taxon>Metazoa</taxon>
        <taxon>Ecdysozoa</taxon>
        <taxon>Arthropoda</taxon>
        <taxon>Hexapoda</taxon>
        <taxon>Insecta</taxon>
        <taxon>Pterygota</taxon>
        <taxon>Neoptera</taxon>
        <taxon>Polyneoptera</taxon>
        <taxon>Dictyoptera</taxon>
        <taxon>Blattodea</taxon>
        <taxon>Blattoidea</taxon>
        <taxon>Termitoidae</taxon>
        <taxon>Kalotermitidae</taxon>
        <taxon>Cryptotermitinae</taxon>
        <taxon>Cryptotermes</taxon>
    </lineage>
</organism>
<dbReference type="GO" id="GO:0005283">
    <property type="term" value="F:amino acid:sodium symporter activity"/>
    <property type="evidence" value="ECO:0007669"/>
    <property type="project" value="TreeGrafter"/>
</dbReference>
<accession>A0A2J7RFZ4</accession>
<feature type="transmembrane region" description="Helical" evidence="12">
    <location>
        <begin position="449"/>
        <end position="477"/>
    </location>
</feature>
<evidence type="ECO:0000313" key="14">
    <source>
        <dbReference type="Proteomes" id="UP000235965"/>
    </source>
</evidence>
<feature type="binding site" evidence="8">
    <location>
        <position position="50"/>
    </location>
    <ligand>
        <name>Na(+)</name>
        <dbReference type="ChEBI" id="CHEBI:29101"/>
        <label>1</label>
    </ligand>
</feature>
<name>A0A2J7RFZ4_9NEOP</name>
<feature type="transmembrane region" description="Helical" evidence="12">
    <location>
        <begin position="71"/>
        <end position="89"/>
    </location>
</feature>
<evidence type="ECO:0000256" key="8">
    <source>
        <dbReference type="PIRSR" id="PIRSR600175-1"/>
    </source>
</evidence>
<dbReference type="GO" id="GO:0089718">
    <property type="term" value="P:amino acid import across plasma membrane"/>
    <property type="evidence" value="ECO:0007669"/>
    <property type="project" value="TreeGrafter"/>
</dbReference>
<feature type="binding site" evidence="8">
    <location>
        <position position="325"/>
    </location>
    <ligand>
        <name>Na(+)</name>
        <dbReference type="ChEBI" id="CHEBI:29101"/>
        <label>1</label>
    </ligand>
</feature>
<dbReference type="SUPFAM" id="SSF161070">
    <property type="entry name" value="SNF-like"/>
    <property type="match status" value="1"/>
</dbReference>
<comment type="subcellular location">
    <subcellularLocation>
        <location evidence="1">Membrane</location>
        <topology evidence="1">Multi-pass membrane protein</topology>
    </subcellularLocation>
</comment>
<evidence type="ECO:0000256" key="6">
    <source>
        <dbReference type="ARBA" id="ARBA00022989"/>
    </source>
</evidence>
<proteinExistence type="inferred from homology"/>